<accession>A0AAN9MI60</accession>
<organism evidence="7 8">
    <name type="scientific">Phaseolus coccineus</name>
    <name type="common">Scarlet runner bean</name>
    <name type="synonym">Phaseolus multiflorus</name>
    <dbReference type="NCBI Taxonomy" id="3886"/>
    <lineage>
        <taxon>Eukaryota</taxon>
        <taxon>Viridiplantae</taxon>
        <taxon>Streptophyta</taxon>
        <taxon>Embryophyta</taxon>
        <taxon>Tracheophyta</taxon>
        <taxon>Spermatophyta</taxon>
        <taxon>Magnoliopsida</taxon>
        <taxon>eudicotyledons</taxon>
        <taxon>Gunneridae</taxon>
        <taxon>Pentapetalae</taxon>
        <taxon>rosids</taxon>
        <taxon>fabids</taxon>
        <taxon>Fabales</taxon>
        <taxon>Fabaceae</taxon>
        <taxon>Papilionoideae</taxon>
        <taxon>50 kb inversion clade</taxon>
        <taxon>NPAAA clade</taxon>
        <taxon>indigoferoid/millettioid clade</taxon>
        <taxon>Phaseoleae</taxon>
        <taxon>Phaseolus</taxon>
    </lineage>
</organism>
<dbReference type="InterPro" id="IPR009057">
    <property type="entry name" value="Homeodomain-like_sf"/>
</dbReference>
<comment type="caution">
    <text evidence="7">The sequence shown here is derived from an EMBL/GenBank/DDBJ whole genome shotgun (WGS) entry which is preliminary data.</text>
</comment>
<dbReference type="FunFam" id="1.10.10.60:FF:000007">
    <property type="entry name" value="Two-component response regulator"/>
    <property type="match status" value="1"/>
</dbReference>
<evidence type="ECO:0000259" key="6">
    <source>
        <dbReference type="PROSITE" id="PS51294"/>
    </source>
</evidence>
<evidence type="ECO:0000256" key="3">
    <source>
        <dbReference type="ARBA" id="ARBA00023163"/>
    </source>
</evidence>
<dbReference type="InterPro" id="IPR017930">
    <property type="entry name" value="Myb_dom"/>
</dbReference>
<proteinExistence type="predicted"/>
<dbReference type="SUPFAM" id="SSF46689">
    <property type="entry name" value="Homeodomain-like"/>
    <property type="match status" value="1"/>
</dbReference>
<dbReference type="AlphaFoldDB" id="A0AAN9MI60"/>
<keyword evidence="8" id="KW-1185">Reference proteome</keyword>
<evidence type="ECO:0000256" key="4">
    <source>
        <dbReference type="ARBA" id="ARBA00023242"/>
    </source>
</evidence>
<dbReference type="InterPro" id="IPR006447">
    <property type="entry name" value="Myb_dom_plants"/>
</dbReference>
<keyword evidence="5" id="KW-0175">Coiled coil</keyword>
<comment type="subcellular location">
    <subcellularLocation>
        <location evidence="1">Nucleus</location>
    </subcellularLocation>
</comment>
<dbReference type="PROSITE" id="PS51294">
    <property type="entry name" value="HTH_MYB"/>
    <property type="match status" value="1"/>
</dbReference>
<reference evidence="7 8" key="1">
    <citation type="submission" date="2024-01" db="EMBL/GenBank/DDBJ databases">
        <title>The genomes of 5 underutilized Papilionoideae crops provide insights into root nodulation and disease resistanc.</title>
        <authorList>
            <person name="Jiang F."/>
        </authorList>
    </citation>
    <scope>NUCLEOTIDE SEQUENCE [LARGE SCALE GENOMIC DNA]</scope>
    <source>
        <strain evidence="7">JINMINGXINNONG_FW02</strain>
        <tissue evidence="7">Leaves</tissue>
    </source>
</reference>
<protein>
    <recommendedName>
        <fullName evidence="6">HTH myb-type domain-containing protein</fullName>
    </recommendedName>
</protein>
<dbReference type="PANTHER" id="PTHR31499">
    <property type="entry name" value="MYB FAMILY TRANSCRIPTION FACTOR PHL11"/>
    <property type="match status" value="1"/>
</dbReference>
<dbReference type="GO" id="GO:0003677">
    <property type="term" value="F:DNA binding"/>
    <property type="evidence" value="ECO:0007669"/>
    <property type="project" value="InterPro"/>
</dbReference>
<dbReference type="NCBIfam" id="TIGR01557">
    <property type="entry name" value="myb_SHAQKYF"/>
    <property type="match status" value="1"/>
</dbReference>
<keyword evidence="3" id="KW-0804">Transcription</keyword>
<feature type="coiled-coil region" evidence="5">
    <location>
        <begin position="202"/>
        <end position="254"/>
    </location>
</feature>
<sequence length="255" mass="28819">MHYASQELNGVHSSVANVGGSEKNSFNFQHHEKHLFDVPGSCLNFDSQNFMCQSSGDQSAPLFGSVVDSFFSSHGDTFCETYGELYEHFRNRQNNILEGDASAPVNRVEVVSATSGNSASSMVPTRKKGIKWTKDLHELFVAAVNCLGGAQKAKPKEVLKMMNSKSLTILHVKSHLQKYRSTMYVKNTSKEGREETHDRDTVTELQQKIRMQIEESRQLQLEISRGIQEQLELQRNLQKLVQEQRKQVNEANKAN</sequence>
<keyword evidence="2" id="KW-0805">Transcription regulation</keyword>
<dbReference type="EMBL" id="JAYMYR010000006">
    <property type="protein sequence ID" value="KAK7355120.1"/>
    <property type="molecule type" value="Genomic_DNA"/>
</dbReference>
<dbReference type="InterPro" id="IPR001005">
    <property type="entry name" value="SANT/Myb"/>
</dbReference>
<dbReference type="Gene3D" id="1.10.10.60">
    <property type="entry name" value="Homeodomain-like"/>
    <property type="match status" value="1"/>
</dbReference>
<gene>
    <name evidence="7" type="ORF">VNO80_14365</name>
</gene>
<dbReference type="InterPro" id="IPR046955">
    <property type="entry name" value="PHR1-like"/>
</dbReference>
<dbReference type="GO" id="GO:0003700">
    <property type="term" value="F:DNA-binding transcription factor activity"/>
    <property type="evidence" value="ECO:0007669"/>
    <property type="project" value="InterPro"/>
</dbReference>
<evidence type="ECO:0000313" key="7">
    <source>
        <dbReference type="EMBL" id="KAK7355120.1"/>
    </source>
</evidence>
<dbReference type="Pfam" id="PF00249">
    <property type="entry name" value="Myb_DNA-binding"/>
    <property type="match status" value="1"/>
</dbReference>
<feature type="domain" description="HTH myb-type" evidence="6">
    <location>
        <begin position="124"/>
        <end position="184"/>
    </location>
</feature>
<name>A0AAN9MI60_PHACN</name>
<evidence type="ECO:0000256" key="5">
    <source>
        <dbReference type="SAM" id="Coils"/>
    </source>
</evidence>
<dbReference type="PANTHER" id="PTHR31499:SF48">
    <property type="entry name" value="MYB-LIKE TRANSCRIPTION FACTOR FAMILY PROTEIN"/>
    <property type="match status" value="1"/>
</dbReference>
<keyword evidence="4" id="KW-0539">Nucleus</keyword>
<dbReference type="Proteomes" id="UP001374584">
    <property type="component" value="Unassembled WGS sequence"/>
</dbReference>
<dbReference type="GO" id="GO:0005634">
    <property type="term" value="C:nucleus"/>
    <property type="evidence" value="ECO:0007669"/>
    <property type="project" value="UniProtKB-SubCell"/>
</dbReference>
<evidence type="ECO:0000313" key="8">
    <source>
        <dbReference type="Proteomes" id="UP001374584"/>
    </source>
</evidence>
<evidence type="ECO:0000256" key="1">
    <source>
        <dbReference type="ARBA" id="ARBA00004123"/>
    </source>
</evidence>
<evidence type="ECO:0000256" key="2">
    <source>
        <dbReference type="ARBA" id="ARBA00023015"/>
    </source>
</evidence>